<feature type="compositionally biased region" description="Low complexity" evidence="1">
    <location>
        <begin position="1333"/>
        <end position="1342"/>
    </location>
</feature>
<feature type="region of interest" description="Disordered" evidence="1">
    <location>
        <begin position="739"/>
        <end position="778"/>
    </location>
</feature>
<feature type="compositionally biased region" description="Polar residues" evidence="1">
    <location>
        <begin position="1"/>
        <end position="14"/>
    </location>
</feature>
<protein>
    <recommendedName>
        <fullName evidence="2">PH domain-containing protein</fullName>
    </recommendedName>
</protein>
<feature type="region of interest" description="Disordered" evidence="1">
    <location>
        <begin position="1537"/>
        <end position="1588"/>
    </location>
</feature>
<feature type="region of interest" description="Disordered" evidence="1">
    <location>
        <begin position="229"/>
        <end position="318"/>
    </location>
</feature>
<dbReference type="SMART" id="SM00233">
    <property type="entry name" value="PH"/>
    <property type="match status" value="1"/>
</dbReference>
<dbReference type="Gene3D" id="2.30.29.30">
    <property type="entry name" value="Pleckstrin-homology domain (PH domain)/Phosphotyrosine-binding domain (PTB)"/>
    <property type="match status" value="1"/>
</dbReference>
<feature type="compositionally biased region" description="Polar residues" evidence="1">
    <location>
        <begin position="232"/>
        <end position="249"/>
    </location>
</feature>
<name>A0A9P6J3U7_MORAP</name>
<feature type="region of interest" description="Disordered" evidence="1">
    <location>
        <begin position="1"/>
        <end position="21"/>
    </location>
</feature>
<organism evidence="3 4">
    <name type="scientific">Mortierella alpina</name>
    <name type="common">Oleaginous fungus</name>
    <name type="synonym">Mortierella renispora</name>
    <dbReference type="NCBI Taxonomy" id="64518"/>
    <lineage>
        <taxon>Eukaryota</taxon>
        <taxon>Fungi</taxon>
        <taxon>Fungi incertae sedis</taxon>
        <taxon>Mucoromycota</taxon>
        <taxon>Mortierellomycotina</taxon>
        <taxon>Mortierellomycetes</taxon>
        <taxon>Mortierellales</taxon>
        <taxon>Mortierellaceae</taxon>
        <taxon>Mortierella</taxon>
    </lineage>
</organism>
<feature type="compositionally biased region" description="Low complexity" evidence="1">
    <location>
        <begin position="1679"/>
        <end position="1691"/>
    </location>
</feature>
<dbReference type="CDD" id="cd00821">
    <property type="entry name" value="PH"/>
    <property type="match status" value="1"/>
</dbReference>
<feature type="region of interest" description="Disordered" evidence="1">
    <location>
        <begin position="961"/>
        <end position="984"/>
    </location>
</feature>
<feature type="compositionally biased region" description="Polar residues" evidence="1">
    <location>
        <begin position="758"/>
        <end position="767"/>
    </location>
</feature>
<accession>A0A9P6J3U7</accession>
<evidence type="ECO:0000313" key="4">
    <source>
        <dbReference type="Proteomes" id="UP000738359"/>
    </source>
</evidence>
<feature type="compositionally biased region" description="Polar residues" evidence="1">
    <location>
        <begin position="741"/>
        <end position="750"/>
    </location>
</feature>
<feature type="region of interest" description="Disordered" evidence="1">
    <location>
        <begin position="1374"/>
        <end position="1407"/>
    </location>
</feature>
<feature type="region of interest" description="Disordered" evidence="1">
    <location>
        <begin position="1113"/>
        <end position="1200"/>
    </location>
</feature>
<feature type="region of interest" description="Disordered" evidence="1">
    <location>
        <begin position="1292"/>
        <end position="1355"/>
    </location>
</feature>
<dbReference type="EMBL" id="JAAAHY010000739">
    <property type="protein sequence ID" value="KAF9958211.1"/>
    <property type="molecule type" value="Genomic_DNA"/>
</dbReference>
<feature type="compositionally biased region" description="Polar residues" evidence="1">
    <location>
        <begin position="1113"/>
        <end position="1133"/>
    </location>
</feature>
<reference evidence="3" key="1">
    <citation type="journal article" date="2020" name="Fungal Divers.">
        <title>Resolving the Mortierellaceae phylogeny through synthesis of multi-gene phylogenetics and phylogenomics.</title>
        <authorList>
            <person name="Vandepol N."/>
            <person name="Liber J."/>
            <person name="Desiro A."/>
            <person name="Na H."/>
            <person name="Kennedy M."/>
            <person name="Barry K."/>
            <person name="Grigoriev I.V."/>
            <person name="Miller A.N."/>
            <person name="O'Donnell K."/>
            <person name="Stajich J.E."/>
            <person name="Bonito G."/>
        </authorList>
    </citation>
    <scope>NUCLEOTIDE SEQUENCE</scope>
    <source>
        <strain evidence="3">CK1249</strain>
    </source>
</reference>
<evidence type="ECO:0000256" key="1">
    <source>
        <dbReference type="SAM" id="MobiDB-lite"/>
    </source>
</evidence>
<dbReference type="SUPFAM" id="SSF50729">
    <property type="entry name" value="PH domain-like"/>
    <property type="match status" value="1"/>
</dbReference>
<gene>
    <name evidence="3" type="ORF">BGZ70_009264</name>
</gene>
<feature type="region of interest" description="Disordered" evidence="1">
    <location>
        <begin position="1668"/>
        <end position="1701"/>
    </location>
</feature>
<feature type="domain" description="PH" evidence="2">
    <location>
        <begin position="402"/>
        <end position="526"/>
    </location>
</feature>
<keyword evidence="4" id="KW-1185">Reference proteome</keyword>
<evidence type="ECO:0000313" key="3">
    <source>
        <dbReference type="EMBL" id="KAF9958211.1"/>
    </source>
</evidence>
<feature type="region of interest" description="Disordered" evidence="1">
    <location>
        <begin position="1465"/>
        <end position="1503"/>
    </location>
</feature>
<dbReference type="InterPro" id="IPR011993">
    <property type="entry name" value="PH-like_dom_sf"/>
</dbReference>
<dbReference type="OrthoDB" id="2407287at2759"/>
<feature type="compositionally biased region" description="Basic and acidic residues" evidence="1">
    <location>
        <begin position="1343"/>
        <end position="1355"/>
    </location>
</feature>
<dbReference type="PROSITE" id="PS50003">
    <property type="entry name" value="PH_DOMAIN"/>
    <property type="match status" value="1"/>
</dbReference>
<feature type="compositionally biased region" description="Low complexity" evidence="1">
    <location>
        <begin position="1572"/>
        <end position="1588"/>
    </location>
</feature>
<feature type="compositionally biased region" description="Polar residues" evidence="1">
    <location>
        <begin position="961"/>
        <end position="972"/>
    </location>
</feature>
<comment type="caution">
    <text evidence="3">The sequence shown here is derived from an EMBL/GenBank/DDBJ whole genome shotgun (WGS) entry which is preliminary data.</text>
</comment>
<feature type="compositionally biased region" description="Acidic residues" evidence="1">
    <location>
        <begin position="1374"/>
        <end position="1386"/>
    </location>
</feature>
<feature type="compositionally biased region" description="Pro residues" evidence="1">
    <location>
        <begin position="1172"/>
        <end position="1183"/>
    </location>
</feature>
<sequence length="1779" mass="191387">MGAVSSSHTNNSHVAQHHRSQSELNGHLVQQLLTSHQQQQQLGGDSRVDMIPIHVRYVPKDLWVQVDVPRDMPVHKARDLILAKCRLTSMPIQTLSTSSSEETLVSPISPISPISSGEVTMPLDPDQTLVHGTLGYEMLSDKHDQYGYNSGVSVLSRNRRPSRITIGDDDSINDQESIDDEEAEMRAEELMADDMFPQSPPSRASSGNAGLTESMLLSLQNIPFVSSRLRQDSQSSFMTSASGSNTSDMQKQRGRLIAYSKLNRDDGYGSGSGSGGDSSSKDGSSIHSRLSNIPGWSHYRNRQNSNNGSKKGEERESQDHCSAMADFCTGNGDAAAKREANQSECATWKASFGLFWVAAGHWLDDSRLVSSYALQPHCLLELQLRNNYIQLPPPGSSLSYYDHYAEGVLFKMSKKSTGNVAKSSSTGVWKERWVVLQGTSLLIYHKRRDMAKKAIELTIPLTAVSTVLPLSPRHSFRRASSCVSAMSTSMITLTISSDPNVAQLCFRATSESELNHWMRIFNSLNCKPLHNLPPPFDPTAVTSPIAPPIPLPPPLPPLPSVPPPSSVDGVTMSTTKRDRHHSYSAAYNRVPGSFAAGTGGWNDKEWNVTGGGVGQFYSERKRSHTTQNASAMPSINPALLLNAAAAFSNLQSGNISSSDESRGDGSSSSDDAGYHRSDSSCSSTGSISGPISLPLSLKDKRHPPHYRNSSPVSALIGSMLGEREPVSLSRSSSIGRTSLSMVRNSYQNQPEVEESETAPRQRTSTEPGQRFRIRSMSSQRNSQQMFRDFIHRSKVGTPEALSDIASIPENQSSEGLDTALALEPGCQALLKSAMAGSSVAPLYSGYVWLYVPNNISGAASNRSDVGSVMDGSVSSMPMMPSAMMKATNISMSKASGRYVKCFASINEKGQFQWVEVTKDDGEASEMQSQQDDSSSSQTMYGFQLKSSASSTLANQDTAATNEFSQGNYNSVGERNADPKPTRQVEASMSRKLRLYFFCIKISPSSLAEVMIEMTETPSTAPSGADAPMAKNSPVGSKPRSRCAVPASTPSSPPPPLSRKSSRRIRNRFSAPVAPPASSYLPSAASSAMCSAPLPLLPSATMALTRSRSRSGAQLIRSNSFMKNSNGSVPTWPSMSGLHDRSQPASRSSSPPPQQQPEPCAAERVTPKASSMVPPPIPPRPVLVPPIRGGHHSKSKSLFAENWTKTRSAPPGSLFPSAAKDAAATAKPQDTISCVAGKVVVVSAVPKTEKSSGADSLAMCSEPLPMISSLASSGSSSSVVSLAQDLKKAMRRVSVSGAENDAATTPGASGTTASSQKPSLSEITAKKRASLQNQQQPQPYHQYQHPESRARARASLERERSRLKLVGGLSALEEACETEESQGDEDDFKTSSAQQKQRRRQRTTSGSAASVAAMLRMLMQCPFLEQSEGQDADGRMYVTLKGYTETEEGWRVLQSALERFIDGPVKDNKSALPPVDTLIPSYHAPRRPDARQADKSPNANDKNAAATAAAKALLGYEVLHWIHNASLDRSWPYRRSSSITRTSTPVGFNRHSVQMTTGTGYGPSRSFSDLGQNNGNNNNSSSSGVNSLVSSPMALPSHSGYFSENHHAISFNSQPVSAGRSAYDALNSHLVSNSSPASGIRAGWSSYGSSPVTTPGAATRCRSSVTGLSLGHRRLGSGGLNQLHQKQQPQQQHQRHQRQESASGYFQMQPHHYHRQHQRQSSEQPGGVAGYMVSAPCVLPGGSMTPPASYGSAYASSPSAQFRAAVGAVKTSVHLNRAMY</sequence>
<evidence type="ECO:0000259" key="2">
    <source>
        <dbReference type="PROSITE" id="PS50003"/>
    </source>
</evidence>
<feature type="region of interest" description="Disordered" evidence="1">
    <location>
        <begin position="653"/>
        <end position="710"/>
    </location>
</feature>
<proteinExistence type="predicted"/>
<dbReference type="Pfam" id="PF00169">
    <property type="entry name" value="PH"/>
    <property type="match status" value="1"/>
</dbReference>
<feature type="region of interest" description="Disordered" evidence="1">
    <location>
        <begin position="1017"/>
        <end position="1063"/>
    </location>
</feature>
<feature type="compositionally biased region" description="Low complexity" evidence="1">
    <location>
        <begin position="1301"/>
        <end position="1314"/>
    </location>
</feature>
<dbReference type="InterPro" id="IPR001849">
    <property type="entry name" value="PH_domain"/>
</dbReference>
<feature type="compositionally biased region" description="Low complexity" evidence="1">
    <location>
        <begin position="679"/>
        <end position="696"/>
    </location>
</feature>
<dbReference type="Proteomes" id="UP000738359">
    <property type="component" value="Unassembled WGS sequence"/>
</dbReference>